<feature type="transmembrane region" description="Helical" evidence="1">
    <location>
        <begin position="38"/>
        <end position="59"/>
    </location>
</feature>
<evidence type="ECO:0000313" key="2">
    <source>
        <dbReference type="EMBL" id="GIG00928.1"/>
    </source>
</evidence>
<keyword evidence="1" id="KW-0472">Membrane</keyword>
<evidence type="ECO:0000256" key="1">
    <source>
        <dbReference type="SAM" id="Phobius"/>
    </source>
</evidence>
<dbReference type="AlphaFoldDB" id="A0A8J3KJ49"/>
<organism evidence="2 3">
    <name type="scientific">Catellatospora citrea</name>
    <dbReference type="NCBI Taxonomy" id="53366"/>
    <lineage>
        <taxon>Bacteria</taxon>
        <taxon>Bacillati</taxon>
        <taxon>Actinomycetota</taxon>
        <taxon>Actinomycetes</taxon>
        <taxon>Micromonosporales</taxon>
        <taxon>Micromonosporaceae</taxon>
        <taxon>Catellatospora</taxon>
    </lineage>
</organism>
<reference evidence="2 3" key="1">
    <citation type="submission" date="2021-01" db="EMBL/GenBank/DDBJ databases">
        <title>Whole genome shotgun sequence of Catellatospora citrea NBRC 14495.</title>
        <authorList>
            <person name="Komaki H."/>
            <person name="Tamura T."/>
        </authorList>
    </citation>
    <scope>NUCLEOTIDE SEQUENCE [LARGE SCALE GENOMIC DNA]</scope>
    <source>
        <strain evidence="2 3">NBRC 14495</strain>
    </source>
</reference>
<protein>
    <recommendedName>
        <fullName evidence="4">PH (Pleckstrin Homology) domain-containing protein</fullName>
    </recommendedName>
</protein>
<keyword evidence="1" id="KW-0812">Transmembrane</keyword>
<accession>A0A8J3KJ49</accession>
<dbReference type="EMBL" id="BONH01000033">
    <property type="protein sequence ID" value="GIG00928.1"/>
    <property type="molecule type" value="Genomic_DNA"/>
</dbReference>
<comment type="caution">
    <text evidence="2">The sequence shown here is derived from an EMBL/GenBank/DDBJ whole genome shotgun (WGS) entry which is preliminary data.</text>
</comment>
<proteinExistence type="predicted"/>
<gene>
    <name evidence="2" type="ORF">Cci01nite_60210</name>
</gene>
<sequence length="174" mass="19136">MSEGCSAPGTGIAVDHYAAHMAKWSRPYGDAGEHDGQVTVAVLASAVVAVLIPAGGLAAGEFTPAVAILYAVFIPSWVTLVWRVTLVGVYVGFEGIKIRHVWRTRMIPWTQLNRAWAGQADDFDAWQIWVTGGDPERDHPTPIWRAGSRTRHRNRIVLDQQEFVAVLAALNRRP</sequence>
<name>A0A8J3KJ49_9ACTN</name>
<feature type="transmembrane region" description="Helical" evidence="1">
    <location>
        <begin position="65"/>
        <end position="93"/>
    </location>
</feature>
<evidence type="ECO:0008006" key="4">
    <source>
        <dbReference type="Google" id="ProtNLM"/>
    </source>
</evidence>
<keyword evidence="3" id="KW-1185">Reference proteome</keyword>
<keyword evidence="1" id="KW-1133">Transmembrane helix</keyword>
<dbReference type="Proteomes" id="UP000659904">
    <property type="component" value="Unassembled WGS sequence"/>
</dbReference>
<evidence type="ECO:0000313" key="3">
    <source>
        <dbReference type="Proteomes" id="UP000659904"/>
    </source>
</evidence>